<evidence type="ECO:0000313" key="1">
    <source>
        <dbReference type="EMBL" id="HDS11124.1"/>
    </source>
</evidence>
<proteinExistence type="predicted"/>
<dbReference type="AlphaFoldDB" id="A0A7C1I2B8"/>
<accession>A0A7C1I2B8</accession>
<name>A0A7C1I2B8_9CREN</name>
<sequence length="123" mass="13805">MVEDARKLELDEETIKGLVTLAKLVNKAEQSGVLEIIQAFLDEGVIDKLTKYIVTPDLLRLLDRLDLVITAGSYLAISMEKEEEPKSLLSLLNTIRKDPEVRLGLARLIYFLKLLGSIKPAEQ</sequence>
<comment type="caution">
    <text evidence="1">The sequence shown here is derived from an EMBL/GenBank/DDBJ whole genome shotgun (WGS) entry which is preliminary data.</text>
</comment>
<gene>
    <name evidence="1" type="ORF">ENO04_05900</name>
</gene>
<evidence type="ECO:0008006" key="2">
    <source>
        <dbReference type="Google" id="ProtNLM"/>
    </source>
</evidence>
<reference evidence="1" key="1">
    <citation type="journal article" date="2020" name="mSystems">
        <title>Genome- and Community-Level Interaction Insights into Carbon Utilization and Element Cycling Functions of Hydrothermarchaeota in Hydrothermal Sediment.</title>
        <authorList>
            <person name="Zhou Z."/>
            <person name="Liu Y."/>
            <person name="Xu W."/>
            <person name="Pan J."/>
            <person name="Luo Z.H."/>
            <person name="Li M."/>
        </authorList>
    </citation>
    <scope>NUCLEOTIDE SEQUENCE [LARGE SCALE GENOMIC DNA]</scope>
    <source>
        <strain evidence="1">SpSt-123</strain>
    </source>
</reference>
<organism evidence="1">
    <name type="scientific">Fervidicoccus fontis</name>
    <dbReference type="NCBI Taxonomy" id="683846"/>
    <lineage>
        <taxon>Archaea</taxon>
        <taxon>Thermoproteota</taxon>
        <taxon>Thermoprotei</taxon>
        <taxon>Fervidicoccales</taxon>
        <taxon>Fervidicoccaceae</taxon>
        <taxon>Fervidicoccus</taxon>
    </lineage>
</organism>
<protein>
    <recommendedName>
        <fullName evidence="2">DUF1641 domain-containing protein</fullName>
    </recommendedName>
</protein>
<dbReference type="EMBL" id="DSDY01000176">
    <property type="protein sequence ID" value="HDS11124.1"/>
    <property type="molecule type" value="Genomic_DNA"/>
</dbReference>